<reference evidence="11" key="2">
    <citation type="submission" date="2025-08" db="UniProtKB">
        <authorList>
            <consortium name="Ensembl"/>
        </authorList>
    </citation>
    <scope>IDENTIFICATION</scope>
</reference>
<evidence type="ECO:0000256" key="7">
    <source>
        <dbReference type="ARBA" id="ARBA00023157"/>
    </source>
</evidence>
<dbReference type="GO" id="GO:0048020">
    <property type="term" value="F:CCR chemokine receptor binding"/>
    <property type="evidence" value="ECO:0000318"/>
    <property type="project" value="GO_Central"/>
</dbReference>
<dbReference type="GO" id="GO:0070098">
    <property type="term" value="P:chemokine-mediated signaling pathway"/>
    <property type="evidence" value="ECO:0000318"/>
    <property type="project" value="GO_Central"/>
</dbReference>
<dbReference type="FunCoup" id="F6PM94">
    <property type="interactions" value="240"/>
</dbReference>
<keyword evidence="12" id="KW-1185">Reference proteome</keyword>
<evidence type="ECO:0000313" key="11">
    <source>
        <dbReference type="Ensembl" id="ENSMODP00000003571.2"/>
    </source>
</evidence>
<dbReference type="GeneID" id="100018887"/>
<dbReference type="GO" id="GO:0061844">
    <property type="term" value="P:antimicrobial humoral immune response mediated by antimicrobial peptide"/>
    <property type="evidence" value="ECO:0000318"/>
    <property type="project" value="GO_Central"/>
</dbReference>
<dbReference type="FunFam" id="2.40.50.40:FF:000023">
    <property type="entry name" value="Lymphotactin isoform X1"/>
    <property type="match status" value="1"/>
</dbReference>
<evidence type="ECO:0000256" key="9">
    <source>
        <dbReference type="SAM" id="SignalP"/>
    </source>
</evidence>
<dbReference type="GO" id="GO:0005615">
    <property type="term" value="C:extracellular space"/>
    <property type="evidence" value="ECO:0000318"/>
    <property type="project" value="GO_Central"/>
</dbReference>
<dbReference type="STRING" id="13616.ENSMODP00000003571"/>
<comment type="subcellular location">
    <subcellularLocation>
        <location evidence="1">Secreted</location>
    </subcellularLocation>
</comment>
<feature type="region of interest" description="Disordered" evidence="8">
    <location>
        <begin position="88"/>
        <end position="120"/>
    </location>
</feature>
<evidence type="ECO:0000256" key="6">
    <source>
        <dbReference type="ARBA" id="ARBA00022729"/>
    </source>
</evidence>
<dbReference type="Gene3D" id="2.40.50.40">
    <property type="match status" value="1"/>
</dbReference>
<evidence type="ECO:0000256" key="2">
    <source>
        <dbReference type="ARBA" id="ARBA00006894"/>
    </source>
</evidence>
<evidence type="ECO:0000313" key="12">
    <source>
        <dbReference type="Proteomes" id="UP000002280"/>
    </source>
</evidence>
<keyword evidence="4" id="KW-0202">Cytokine</keyword>
<evidence type="ECO:0000256" key="1">
    <source>
        <dbReference type="ARBA" id="ARBA00004613"/>
    </source>
</evidence>
<dbReference type="InParanoid" id="F6PM94"/>
<gene>
    <name evidence="11" type="primary">LOC100018887</name>
</gene>
<dbReference type="eggNOG" id="ENOG502S6ZP">
    <property type="taxonomic scope" value="Eukaryota"/>
</dbReference>
<dbReference type="AlphaFoldDB" id="F6PM94"/>
<dbReference type="InterPro" id="IPR036048">
    <property type="entry name" value="Interleukin_8-like_sf"/>
</dbReference>
<dbReference type="PANTHER" id="PTHR12015">
    <property type="entry name" value="SMALL INDUCIBLE CYTOKINE A"/>
    <property type="match status" value="1"/>
</dbReference>
<dbReference type="GO" id="GO:0030335">
    <property type="term" value="P:positive regulation of cell migration"/>
    <property type="evidence" value="ECO:0000318"/>
    <property type="project" value="GO_Central"/>
</dbReference>
<dbReference type="GO" id="GO:0008009">
    <property type="term" value="F:chemokine activity"/>
    <property type="evidence" value="ECO:0000318"/>
    <property type="project" value="GO_Central"/>
</dbReference>
<dbReference type="GeneTree" id="ENSGT01130000278316"/>
<dbReference type="Pfam" id="PF00048">
    <property type="entry name" value="IL8"/>
    <property type="match status" value="1"/>
</dbReference>
<feature type="chain" id="PRO_5003339087" evidence="9">
    <location>
        <begin position="22"/>
        <end position="120"/>
    </location>
</feature>
<keyword evidence="7" id="KW-1015">Disulfide bond</keyword>
<dbReference type="SMART" id="SM00199">
    <property type="entry name" value="SCY"/>
    <property type="match status" value="1"/>
</dbReference>
<sequence>MKLFLLAFLCFCGLIAYTVEGVGSEVMKRRFCVSLTSKRIPVNSVKSYIIEEGSMRAVIFVTRKGIKICADPEVSWAKGVIRAVDSRTTKRNLTQTKPTSQPSTDRIMSISGKPTSRSVA</sequence>
<evidence type="ECO:0000256" key="8">
    <source>
        <dbReference type="SAM" id="MobiDB-lite"/>
    </source>
</evidence>
<dbReference type="GO" id="GO:0060326">
    <property type="term" value="P:cell chemotaxis"/>
    <property type="evidence" value="ECO:0000318"/>
    <property type="project" value="GO_Central"/>
</dbReference>
<comment type="similarity">
    <text evidence="2">Belongs to the intercrine gamma family.</text>
</comment>
<dbReference type="KEGG" id="mdo:100018887"/>
<accession>F6PM94</accession>
<dbReference type="Ensembl" id="ENSMODT00000003648.3">
    <property type="protein sequence ID" value="ENSMODP00000003571.2"/>
    <property type="gene ID" value="ENSMODG00000002933.3"/>
</dbReference>
<keyword evidence="5" id="KW-0964">Secreted</keyword>
<organism evidence="11 12">
    <name type="scientific">Monodelphis domestica</name>
    <name type="common">Gray short-tailed opossum</name>
    <dbReference type="NCBI Taxonomy" id="13616"/>
    <lineage>
        <taxon>Eukaryota</taxon>
        <taxon>Metazoa</taxon>
        <taxon>Chordata</taxon>
        <taxon>Craniata</taxon>
        <taxon>Vertebrata</taxon>
        <taxon>Euteleostomi</taxon>
        <taxon>Mammalia</taxon>
        <taxon>Metatheria</taxon>
        <taxon>Didelphimorphia</taxon>
        <taxon>Didelphidae</taxon>
        <taxon>Monodelphis</taxon>
    </lineage>
</organism>
<keyword evidence="6 9" id="KW-0732">Signal</keyword>
<proteinExistence type="inferred from homology"/>
<evidence type="ECO:0000259" key="10">
    <source>
        <dbReference type="SMART" id="SM00199"/>
    </source>
</evidence>
<dbReference type="Proteomes" id="UP000002280">
    <property type="component" value="Chromosome 2"/>
</dbReference>
<dbReference type="PRINTS" id="PR01731">
    <property type="entry name" value="LYMPHOTACTIN"/>
</dbReference>
<dbReference type="OrthoDB" id="9906867at2759"/>
<evidence type="ECO:0000256" key="4">
    <source>
        <dbReference type="ARBA" id="ARBA00022514"/>
    </source>
</evidence>
<dbReference type="OMA" id="IPHPPRK"/>
<dbReference type="HOGENOM" id="CLU_141716_2_0_1"/>
<feature type="signal peptide" evidence="9">
    <location>
        <begin position="1"/>
        <end position="21"/>
    </location>
</feature>
<feature type="domain" description="Chemokine interleukin-8-like" evidence="10">
    <location>
        <begin position="28"/>
        <end position="84"/>
    </location>
</feature>
<feature type="compositionally biased region" description="Polar residues" evidence="8">
    <location>
        <begin position="91"/>
        <end position="120"/>
    </location>
</feature>
<reference evidence="11 12" key="1">
    <citation type="journal article" date="2007" name="Nature">
        <title>Genome of the marsupial Monodelphis domestica reveals innovation in non-coding sequences.</title>
        <authorList>
            <person name="Mikkelsen T.S."/>
            <person name="Wakefield M.J."/>
            <person name="Aken B."/>
            <person name="Amemiya C.T."/>
            <person name="Chang J.L."/>
            <person name="Duke S."/>
            <person name="Garber M."/>
            <person name="Gentles A.J."/>
            <person name="Goodstadt L."/>
            <person name="Heger A."/>
            <person name="Jurka J."/>
            <person name="Kamal M."/>
            <person name="Mauceli E."/>
            <person name="Searle S.M."/>
            <person name="Sharpe T."/>
            <person name="Baker M.L."/>
            <person name="Batzer M.A."/>
            <person name="Benos P.V."/>
            <person name="Belov K."/>
            <person name="Clamp M."/>
            <person name="Cook A."/>
            <person name="Cuff J."/>
            <person name="Das R."/>
            <person name="Davidow L."/>
            <person name="Deakin J.E."/>
            <person name="Fazzari M.J."/>
            <person name="Glass J.L."/>
            <person name="Grabherr M."/>
            <person name="Greally J.M."/>
            <person name="Gu W."/>
            <person name="Hore T.A."/>
            <person name="Huttley G.A."/>
            <person name="Kleber M."/>
            <person name="Jirtle R.L."/>
            <person name="Koina E."/>
            <person name="Lee J.T."/>
            <person name="Mahony S."/>
            <person name="Marra M.A."/>
            <person name="Miller R.D."/>
            <person name="Nicholls R.D."/>
            <person name="Oda M."/>
            <person name="Papenfuss A.T."/>
            <person name="Parra Z.E."/>
            <person name="Pollock D.D."/>
            <person name="Ray D.A."/>
            <person name="Schein J.E."/>
            <person name="Speed T.P."/>
            <person name="Thompson K."/>
            <person name="VandeBerg J.L."/>
            <person name="Wade C.M."/>
            <person name="Walker J.A."/>
            <person name="Waters P.D."/>
            <person name="Webber C."/>
            <person name="Weidman J.R."/>
            <person name="Xie X."/>
            <person name="Zody M.C."/>
            <person name="Baldwin J."/>
            <person name="Abdouelleil A."/>
            <person name="Abdulkadir J."/>
            <person name="Abebe A."/>
            <person name="Abera B."/>
            <person name="Abreu J."/>
            <person name="Acer S.C."/>
            <person name="Aftuck L."/>
            <person name="Alexander A."/>
            <person name="An P."/>
            <person name="Anderson E."/>
            <person name="Anderson S."/>
            <person name="Arachi H."/>
            <person name="Azer M."/>
            <person name="Bachantsang P."/>
            <person name="Barry A."/>
            <person name="Bayul T."/>
            <person name="Berlin A."/>
            <person name="Bessette D."/>
            <person name="Bloom T."/>
            <person name="Bloom T."/>
            <person name="Boguslavskiy L."/>
            <person name="Bonnet C."/>
            <person name="Boukhgalter B."/>
            <person name="Bourzgui I."/>
            <person name="Brown A."/>
            <person name="Cahill P."/>
            <person name="Channer S."/>
            <person name="Cheshatsang Y."/>
            <person name="Chuda L."/>
            <person name="Citroen M."/>
            <person name="Collymore A."/>
            <person name="Cooke P."/>
            <person name="Costello M."/>
            <person name="D'Aco K."/>
            <person name="Daza R."/>
            <person name="De Haan G."/>
            <person name="DeGray S."/>
            <person name="DeMaso C."/>
            <person name="Dhargay N."/>
            <person name="Dooley K."/>
            <person name="Dooley E."/>
            <person name="Doricent M."/>
            <person name="Dorje P."/>
            <person name="Dorjee K."/>
            <person name="Dupes A."/>
            <person name="Elong R."/>
            <person name="Falk J."/>
            <person name="Farina A."/>
            <person name="Faro S."/>
            <person name="Ferguson D."/>
            <person name="Fisher S."/>
            <person name="Foley C.D."/>
            <person name="Franke A."/>
            <person name="Friedrich D."/>
            <person name="Gadbois L."/>
            <person name="Gearin G."/>
            <person name="Gearin C.R."/>
            <person name="Giannoukos G."/>
            <person name="Goode T."/>
            <person name="Graham J."/>
            <person name="Grandbois E."/>
            <person name="Grewal S."/>
            <person name="Gyaltsen K."/>
            <person name="Hafez N."/>
            <person name="Hagos B."/>
            <person name="Hall J."/>
            <person name="Henson C."/>
            <person name="Hollinger A."/>
            <person name="Honan T."/>
            <person name="Huard M.D."/>
            <person name="Hughes L."/>
            <person name="Hurhula B."/>
            <person name="Husby M.E."/>
            <person name="Kamat A."/>
            <person name="Kanga B."/>
            <person name="Kashin S."/>
            <person name="Khazanovich D."/>
            <person name="Kisner P."/>
            <person name="Lance K."/>
            <person name="Lara M."/>
            <person name="Lee W."/>
            <person name="Lennon N."/>
            <person name="Letendre F."/>
            <person name="LeVine R."/>
            <person name="Lipovsky A."/>
            <person name="Liu X."/>
            <person name="Liu J."/>
            <person name="Liu S."/>
            <person name="Lokyitsang T."/>
            <person name="Lokyitsang Y."/>
            <person name="Lubonja R."/>
            <person name="Lui A."/>
            <person name="MacDonald P."/>
            <person name="Magnisalis V."/>
            <person name="Maru K."/>
            <person name="Matthews C."/>
            <person name="McCusker W."/>
            <person name="McDonough S."/>
            <person name="Mehta T."/>
            <person name="Meldrim J."/>
            <person name="Meneus L."/>
            <person name="Mihai O."/>
            <person name="Mihalev A."/>
            <person name="Mihova T."/>
            <person name="Mittelman R."/>
            <person name="Mlenga V."/>
            <person name="Montmayeur A."/>
            <person name="Mulrain L."/>
            <person name="Navidi A."/>
            <person name="Naylor J."/>
            <person name="Negash T."/>
            <person name="Nguyen T."/>
            <person name="Nguyen N."/>
            <person name="Nicol R."/>
            <person name="Norbu C."/>
            <person name="Norbu N."/>
            <person name="Novod N."/>
            <person name="O'Neill B."/>
            <person name="Osman S."/>
            <person name="Markiewicz E."/>
            <person name="Oyono O.L."/>
            <person name="Patti C."/>
            <person name="Phunkhang P."/>
            <person name="Pierre F."/>
            <person name="Priest M."/>
            <person name="Raghuraman S."/>
            <person name="Rege F."/>
            <person name="Reyes R."/>
            <person name="Rise C."/>
            <person name="Rogov P."/>
            <person name="Ross K."/>
            <person name="Ryan E."/>
            <person name="Settipalli S."/>
            <person name="Shea T."/>
            <person name="Sherpa N."/>
            <person name="Shi L."/>
            <person name="Shih D."/>
            <person name="Sparrow T."/>
            <person name="Spaulding J."/>
            <person name="Stalker J."/>
            <person name="Stange-Thomann N."/>
            <person name="Stavropoulos S."/>
            <person name="Stone C."/>
            <person name="Strader C."/>
            <person name="Tesfaye S."/>
            <person name="Thomson T."/>
            <person name="Thoulutsang Y."/>
            <person name="Thoulutsang D."/>
            <person name="Topham K."/>
            <person name="Topping I."/>
            <person name="Tsamla T."/>
            <person name="Vassiliev H."/>
            <person name="Vo A."/>
            <person name="Wangchuk T."/>
            <person name="Wangdi T."/>
            <person name="Weiand M."/>
            <person name="Wilkinson J."/>
            <person name="Wilson A."/>
            <person name="Yadav S."/>
            <person name="Young G."/>
            <person name="Yu Q."/>
            <person name="Zembek L."/>
            <person name="Zhong D."/>
            <person name="Zimmer A."/>
            <person name="Zwirko Z."/>
            <person name="Jaffe D.B."/>
            <person name="Alvarez P."/>
            <person name="Brockman W."/>
            <person name="Butler J."/>
            <person name="Chin C."/>
            <person name="Gnerre S."/>
            <person name="MacCallum I."/>
            <person name="Graves J.A."/>
            <person name="Ponting C.P."/>
            <person name="Breen M."/>
            <person name="Samollow P.B."/>
            <person name="Lander E.S."/>
            <person name="Lindblad-Toh K."/>
        </authorList>
    </citation>
    <scope>NUCLEOTIDE SEQUENCE [LARGE SCALE GENOMIC DNA]</scope>
</reference>
<dbReference type="RefSeq" id="XP_001371932.1">
    <property type="nucleotide sequence ID" value="XM_001371895.3"/>
</dbReference>
<name>F6PM94_MONDO</name>
<evidence type="ECO:0000256" key="3">
    <source>
        <dbReference type="ARBA" id="ARBA00022500"/>
    </source>
</evidence>
<dbReference type="PANTHER" id="PTHR12015:SF101">
    <property type="entry name" value="CYTOKINE SCM-1 BETA-RELATED"/>
    <property type="match status" value="1"/>
</dbReference>
<dbReference type="GO" id="GO:0006954">
    <property type="term" value="P:inflammatory response"/>
    <property type="evidence" value="ECO:0000318"/>
    <property type="project" value="GO_Central"/>
</dbReference>
<dbReference type="Bgee" id="ENSMODG00000002933">
    <property type="expression patterns" value="Expressed in blood and 12 other cell types or tissues"/>
</dbReference>
<dbReference type="InterPro" id="IPR039809">
    <property type="entry name" value="Chemokine_b/g/d"/>
</dbReference>
<keyword evidence="3" id="KW-0145">Chemotaxis</keyword>
<dbReference type="SUPFAM" id="SSF54117">
    <property type="entry name" value="Interleukin 8-like chemokines"/>
    <property type="match status" value="1"/>
</dbReference>
<evidence type="ECO:0000256" key="5">
    <source>
        <dbReference type="ARBA" id="ARBA00022525"/>
    </source>
</evidence>
<dbReference type="InterPro" id="IPR001811">
    <property type="entry name" value="Chemokine_IL8-like_dom"/>
</dbReference>
<protein>
    <submittedName>
        <fullName evidence="11">Cytokine SCM-1 beta-like</fullName>
    </submittedName>
</protein>
<reference evidence="11" key="3">
    <citation type="submission" date="2025-09" db="UniProtKB">
        <authorList>
            <consortium name="Ensembl"/>
        </authorList>
    </citation>
    <scope>IDENTIFICATION</scope>
</reference>
<dbReference type="InterPro" id="IPR008105">
    <property type="entry name" value="Chemokine_XCL1/XCL2"/>
</dbReference>